<name>A0ABN9XCH2_9DINO</name>
<proteinExistence type="predicted"/>
<accession>A0ABN9XCH2</accession>
<gene>
    <name evidence="1" type="ORF">PCOR1329_LOCUS38853</name>
    <name evidence="2" type="ORF">PCOR1329_LOCUS75511</name>
</gene>
<sequence length="68" mass="7933">ARTSNIMSEARATRVIQILLDEVGSQFEVNTKIFDREAINREYQGKPFGVFRLRIFFVHGTSKETVWK</sequence>
<keyword evidence="3" id="KW-1185">Reference proteome</keyword>
<reference evidence="2" key="1">
    <citation type="submission" date="2023-10" db="EMBL/GenBank/DDBJ databases">
        <authorList>
            <person name="Chen Y."/>
            <person name="Shah S."/>
            <person name="Dougan E. K."/>
            <person name="Thang M."/>
            <person name="Chan C."/>
        </authorList>
    </citation>
    <scope>NUCLEOTIDE SEQUENCE [LARGE SCALE GENOMIC DNA]</scope>
</reference>
<dbReference type="Proteomes" id="UP001189429">
    <property type="component" value="Unassembled WGS sequence"/>
</dbReference>
<evidence type="ECO:0000313" key="2">
    <source>
        <dbReference type="EMBL" id="CAK0897276.1"/>
    </source>
</evidence>
<dbReference type="EMBL" id="CAUYUJ010014700">
    <property type="protein sequence ID" value="CAK0844879.1"/>
    <property type="molecule type" value="Genomic_DNA"/>
</dbReference>
<organism evidence="2 3">
    <name type="scientific">Prorocentrum cordatum</name>
    <dbReference type="NCBI Taxonomy" id="2364126"/>
    <lineage>
        <taxon>Eukaryota</taxon>
        <taxon>Sar</taxon>
        <taxon>Alveolata</taxon>
        <taxon>Dinophyceae</taxon>
        <taxon>Prorocentrales</taxon>
        <taxon>Prorocentraceae</taxon>
        <taxon>Prorocentrum</taxon>
    </lineage>
</organism>
<comment type="caution">
    <text evidence="2">The sequence shown here is derived from an EMBL/GenBank/DDBJ whole genome shotgun (WGS) entry which is preliminary data.</text>
</comment>
<evidence type="ECO:0000313" key="1">
    <source>
        <dbReference type="EMBL" id="CAK0844879.1"/>
    </source>
</evidence>
<protein>
    <submittedName>
        <fullName evidence="2">Uncharacterized protein</fullName>
    </submittedName>
</protein>
<feature type="non-terminal residue" evidence="2">
    <location>
        <position position="1"/>
    </location>
</feature>
<evidence type="ECO:0000313" key="3">
    <source>
        <dbReference type="Proteomes" id="UP001189429"/>
    </source>
</evidence>
<dbReference type="EMBL" id="CAUYUJ010020305">
    <property type="protein sequence ID" value="CAK0897276.1"/>
    <property type="molecule type" value="Genomic_DNA"/>
</dbReference>
<feature type="non-terminal residue" evidence="2">
    <location>
        <position position="68"/>
    </location>
</feature>